<comment type="caution">
    <text evidence="6">The sequence shown here is derived from an EMBL/GenBank/DDBJ whole genome shotgun (WGS) entry which is preliminary data.</text>
</comment>
<dbReference type="PROSITE" id="PS00785">
    <property type="entry name" value="5_NUCLEOTIDASE_1"/>
    <property type="match status" value="1"/>
</dbReference>
<dbReference type="InterPro" id="IPR006146">
    <property type="entry name" value="5'-Nucleotdase_CS"/>
</dbReference>
<dbReference type="InterPro" id="IPR004843">
    <property type="entry name" value="Calcineurin-like_PHP"/>
</dbReference>
<dbReference type="PANTHER" id="PTHR11575">
    <property type="entry name" value="5'-NUCLEOTIDASE-RELATED"/>
    <property type="match status" value="1"/>
</dbReference>
<feature type="domain" description="5'-Nucleotidase C-terminal" evidence="5">
    <location>
        <begin position="341"/>
        <end position="472"/>
    </location>
</feature>
<dbReference type="Pfam" id="PF02872">
    <property type="entry name" value="5_nucleotid_C"/>
    <property type="match status" value="1"/>
</dbReference>
<dbReference type="EMBL" id="AJJU01000010">
    <property type="protein sequence ID" value="EID74521.1"/>
    <property type="molecule type" value="Genomic_DNA"/>
</dbReference>
<evidence type="ECO:0000259" key="5">
    <source>
        <dbReference type="Pfam" id="PF02872"/>
    </source>
</evidence>
<dbReference type="STRING" id="946077.W5A_08322"/>
<dbReference type="SUPFAM" id="SSF56300">
    <property type="entry name" value="Metallo-dependent phosphatases"/>
    <property type="match status" value="1"/>
</dbReference>
<reference evidence="6 7" key="1">
    <citation type="journal article" date="2012" name="J. Bacteriol.">
        <title>Genome Sequence of the Halotolerant Bacterium Imtechella halotolerans K1T.</title>
        <authorList>
            <person name="Kumar S."/>
            <person name="Vikram S."/>
            <person name="Subramanian S."/>
            <person name="Raghava G.P."/>
            <person name="Pinnaka A.K."/>
        </authorList>
    </citation>
    <scope>NUCLEOTIDE SEQUENCE [LARGE SCALE GENOMIC DNA]</scope>
    <source>
        <strain evidence="6 7">K1</strain>
    </source>
</reference>
<dbReference type="SUPFAM" id="SSF55816">
    <property type="entry name" value="5'-nucleotidase (syn. UDP-sugar hydrolase), C-terminal domain"/>
    <property type="match status" value="1"/>
</dbReference>
<feature type="domain" description="Calcineurin-like phosphoesterase" evidence="4">
    <location>
        <begin position="36"/>
        <end position="253"/>
    </location>
</feature>
<gene>
    <name evidence="6" type="ORF">W5A_08322</name>
</gene>
<dbReference type="OrthoDB" id="9775118at2"/>
<dbReference type="GO" id="GO:0046872">
    <property type="term" value="F:metal ion binding"/>
    <property type="evidence" value="ECO:0007669"/>
    <property type="project" value="InterPro"/>
</dbReference>
<evidence type="ECO:0000313" key="6">
    <source>
        <dbReference type="EMBL" id="EID74521.1"/>
    </source>
</evidence>
<name>I0WDQ5_9FLAO</name>
<dbReference type="PANTHER" id="PTHR11575:SF42">
    <property type="entry name" value="SULFUR OXIDATION PROTEIN SOXB"/>
    <property type="match status" value="1"/>
</dbReference>
<dbReference type="Proteomes" id="UP000005938">
    <property type="component" value="Unassembled WGS sequence"/>
</dbReference>
<keyword evidence="3" id="KW-0547">Nucleotide-binding</keyword>
<dbReference type="PATRIC" id="fig|946077.3.peg.1687"/>
<dbReference type="RefSeq" id="WP_008239414.1">
    <property type="nucleotide sequence ID" value="NZ_AJJU01000010.1"/>
</dbReference>
<proteinExistence type="inferred from homology"/>
<dbReference type="Pfam" id="PF00149">
    <property type="entry name" value="Metallophos"/>
    <property type="match status" value="1"/>
</dbReference>
<evidence type="ECO:0000259" key="4">
    <source>
        <dbReference type="Pfam" id="PF00149"/>
    </source>
</evidence>
<dbReference type="Gene3D" id="3.60.21.10">
    <property type="match status" value="1"/>
</dbReference>
<dbReference type="GO" id="GO:0000166">
    <property type="term" value="F:nucleotide binding"/>
    <property type="evidence" value="ECO:0007669"/>
    <property type="project" value="UniProtKB-KW"/>
</dbReference>
<dbReference type="GO" id="GO:0009166">
    <property type="term" value="P:nucleotide catabolic process"/>
    <property type="evidence" value="ECO:0007669"/>
    <property type="project" value="InterPro"/>
</dbReference>
<dbReference type="GO" id="GO:0016788">
    <property type="term" value="F:hydrolase activity, acting on ester bonds"/>
    <property type="evidence" value="ECO:0007669"/>
    <property type="project" value="InterPro"/>
</dbReference>
<dbReference type="InterPro" id="IPR006179">
    <property type="entry name" value="5_nucleotidase/apyrase"/>
</dbReference>
<evidence type="ECO:0000256" key="3">
    <source>
        <dbReference type="RuleBase" id="RU362119"/>
    </source>
</evidence>
<dbReference type="GO" id="GO:0030288">
    <property type="term" value="C:outer membrane-bounded periplasmic space"/>
    <property type="evidence" value="ECO:0007669"/>
    <property type="project" value="TreeGrafter"/>
</dbReference>
<dbReference type="Gene3D" id="3.90.780.10">
    <property type="entry name" value="5'-Nucleotidase, C-terminal domain"/>
    <property type="match status" value="1"/>
</dbReference>
<comment type="similarity">
    <text evidence="1 3">Belongs to the 5'-nucleotidase family.</text>
</comment>
<protein>
    <submittedName>
        <fullName evidence="6">5'-nucleotidase</fullName>
    </submittedName>
</protein>
<dbReference type="PRINTS" id="PR01607">
    <property type="entry name" value="APYRASEFAMLY"/>
</dbReference>
<evidence type="ECO:0000313" key="7">
    <source>
        <dbReference type="Proteomes" id="UP000005938"/>
    </source>
</evidence>
<sequence>MHKISILIVVSVISLSCSFSTKKQEKTTKNNIATITILHTSDIHGQLFPHDELFWENEQITFKKLGGLAHMKTLFEKEKSKNPEGTIILDGGDLIQGSAVAALSKGAAFGPIIKAMEYDFLIPGNWEVVYGKEQMMRVLESFETPIISGNMYHESTGKHIYAPYIIKEIKGVKLGFIAYNDPEIPIRQNPSFSKGIRFDPVQENLSKLIKELKEEKKVDILFLVTHIGISKQYDLANQPYLEQVDYILGNDTHERIRKPIKGKYTKITEPGAFASFVGKLSLKVKNGTIIEENYNLIEVEPKIYPSNAIVASKIEAAVAPYTSITEDIIGYTSTPLYRYFVVENPMDNFITDALRWKTGTDIAISNGFRFSPPINVEKNGKAAITKGHLWNMVPVNENVKIGKASGKQIKNWLENEIHNVFAKNPTERFGGWLLRFSGMELLFYSNKEKGQRIAEIKINHIPLDEKKLYTIAACRREGEPMHMLCRMPHAIDTKIMDYTIHDVLEDYLKEKGTIAPVNDGRARAIDLPPNVLSQLPGTDYHFH</sequence>
<accession>I0WDQ5</accession>
<dbReference type="eggNOG" id="COG0737">
    <property type="taxonomic scope" value="Bacteria"/>
</dbReference>
<evidence type="ECO:0000256" key="2">
    <source>
        <dbReference type="ARBA" id="ARBA00022729"/>
    </source>
</evidence>
<dbReference type="InterPro" id="IPR036907">
    <property type="entry name" value="5'-Nucleotdase_C_sf"/>
</dbReference>
<evidence type="ECO:0000256" key="1">
    <source>
        <dbReference type="ARBA" id="ARBA00006654"/>
    </source>
</evidence>
<keyword evidence="3" id="KW-0378">Hydrolase</keyword>
<organism evidence="6 7">
    <name type="scientific">Imtechella halotolerans K1</name>
    <dbReference type="NCBI Taxonomy" id="946077"/>
    <lineage>
        <taxon>Bacteria</taxon>
        <taxon>Pseudomonadati</taxon>
        <taxon>Bacteroidota</taxon>
        <taxon>Flavobacteriia</taxon>
        <taxon>Flavobacteriales</taxon>
        <taxon>Flavobacteriaceae</taxon>
        <taxon>Imtechella</taxon>
    </lineage>
</organism>
<keyword evidence="7" id="KW-1185">Reference proteome</keyword>
<dbReference type="InterPro" id="IPR008334">
    <property type="entry name" value="5'-Nucleotdase_C"/>
</dbReference>
<dbReference type="AlphaFoldDB" id="I0WDQ5"/>
<dbReference type="PROSITE" id="PS51257">
    <property type="entry name" value="PROKAR_LIPOPROTEIN"/>
    <property type="match status" value="1"/>
</dbReference>
<keyword evidence="2" id="KW-0732">Signal</keyword>
<dbReference type="InterPro" id="IPR029052">
    <property type="entry name" value="Metallo-depent_PP-like"/>
</dbReference>